<evidence type="ECO:0000313" key="2">
    <source>
        <dbReference type="EMBL" id="OLQ14312.1"/>
    </source>
</evidence>
<sequence>MLGWLCRLKGSRALHADWFSWDIPAENQEAAKIGRELAKEASLRHVGVNIITDTSPNGKLIKNRKYVTRKDVIANPLEPSDEDAAEAEESAAGNFDEDESLRAISSHENLEDVSADDADAPPKTRKPQRECLMNDRLSGILEKLKASDDTSLPSGGDPAKRSVLYLQALWDEVWSEISGMPFGCSLVRWSKDDDEIPLQHAEADEKETRKCKKNKASCAKATDKAAKQSIAVDSNKPAEPQCLYKPGEFQEERFKFINRMKEKKGHEASAMWKTSKKRAILLSGLSESQMKKRRFI</sequence>
<evidence type="ECO:0000256" key="1">
    <source>
        <dbReference type="SAM" id="MobiDB-lite"/>
    </source>
</evidence>
<keyword evidence="3" id="KW-1185">Reference proteome</keyword>
<dbReference type="Proteomes" id="UP000186817">
    <property type="component" value="Unassembled WGS sequence"/>
</dbReference>
<evidence type="ECO:0000313" key="3">
    <source>
        <dbReference type="Proteomes" id="UP000186817"/>
    </source>
</evidence>
<dbReference type="AlphaFoldDB" id="A0A1Q9F3U7"/>
<dbReference type="OrthoDB" id="423100at2759"/>
<protein>
    <submittedName>
        <fullName evidence="2">Uncharacterized protein</fullName>
    </submittedName>
</protein>
<feature type="region of interest" description="Disordered" evidence="1">
    <location>
        <begin position="74"/>
        <end position="132"/>
    </location>
</feature>
<comment type="caution">
    <text evidence="2">The sequence shown here is derived from an EMBL/GenBank/DDBJ whole genome shotgun (WGS) entry which is preliminary data.</text>
</comment>
<reference evidence="2 3" key="1">
    <citation type="submission" date="2016-02" db="EMBL/GenBank/DDBJ databases">
        <title>Genome analysis of coral dinoflagellate symbionts highlights evolutionary adaptations to a symbiotic lifestyle.</title>
        <authorList>
            <person name="Aranda M."/>
            <person name="Li Y."/>
            <person name="Liew Y.J."/>
            <person name="Baumgarten S."/>
            <person name="Simakov O."/>
            <person name="Wilson M."/>
            <person name="Piel J."/>
            <person name="Ashoor H."/>
            <person name="Bougouffa S."/>
            <person name="Bajic V.B."/>
            <person name="Ryu T."/>
            <person name="Ravasi T."/>
            <person name="Bayer T."/>
            <person name="Micklem G."/>
            <person name="Kim H."/>
            <person name="Bhak J."/>
            <person name="Lajeunesse T.C."/>
            <person name="Voolstra C.R."/>
        </authorList>
    </citation>
    <scope>NUCLEOTIDE SEQUENCE [LARGE SCALE GENOMIC DNA]</scope>
    <source>
        <strain evidence="2 3">CCMP2467</strain>
    </source>
</reference>
<gene>
    <name evidence="2" type="ORF">AK812_SmicGene1503</name>
</gene>
<accession>A0A1Q9F3U7</accession>
<feature type="compositionally biased region" description="Acidic residues" evidence="1">
    <location>
        <begin position="79"/>
        <end position="99"/>
    </location>
</feature>
<dbReference type="EMBL" id="LSRX01000016">
    <property type="protein sequence ID" value="OLQ14312.1"/>
    <property type="molecule type" value="Genomic_DNA"/>
</dbReference>
<name>A0A1Q9F3U7_SYMMI</name>
<organism evidence="2 3">
    <name type="scientific">Symbiodinium microadriaticum</name>
    <name type="common">Dinoflagellate</name>
    <name type="synonym">Zooxanthella microadriatica</name>
    <dbReference type="NCBI Taxonomy" id="2951"/>
    <lineage>
        <taxon>Eukaryota</taxon>
        <taxon>Sar</taxon>
        <taxon>Alveolata</taxon>
        <taxon>Dinophyceae</taxon>
        <taxon>Suessiales</taxon>
        <taxon>Symbiodiniaceae</taxon>
        <taxon>Symbiodinium</taxon>
    </lineage>
</organism>
<proteinExistence type="predicted"/>